<dbReference type="AlphaFoldDB" id="A0A0A1ZE03"/>
<keyword evidence="4 12" id="KW-0560">Oxidoreductase</keyword>
<evidence type="ECO:0000256" key="7">
    <source>
        <dbReference type="ARBA" id="ARBA00053241"/>
    </source>
</evidence>
<dbReference type="GO" id="GO:0006065">
    <property type="term" value="P:UDP-glucuronate biosynthetic process"/>
    <property type="evidence" value="ECO:0007669"/>
    <property type="project" value="UniProtKB-UniPathway"/>
</dbReference>
<comment type="function">
    <text evidence="7">Catalyzes the conversion of UDP-glucose into UDP-glucuronate, one of the precursors of teichuronic acid.</text>
</comment>
<dbReference type="Pfam" id="PF03720">
    <property type="entry name" value="UDPG_MGDP_dh_C"/>
    <property type="match status" value="1"/>
</dbReference>
<evidence type="ECO:0000313" key="13">
    <source>
        <dbReference type="Proteomes" id="UP000030598"/>
    </source>
</evidence>
<dbReference type="SUPFAM" id="SSF51735">
    <property type="entry name" value="NAD(P)-binding Rossmann-fold domains"/>
    <property type="match status" value="1"/>
</dbReference>
<evidence type="ECO:0000313" key="12">
    <source>
        <dbReference type="EMBL" id="KGF86498.1"/>
    </source>
</evidence>
<comment type="caution">
    <text evidence="12">The sequence shown here is derived from an EMBL/GenBank/DDBJ whole genome shotgun (WGS) entry which is preliminary data.</text>
</comment>
<dbReference type="UniPathway" id="UPA00038">
    <property type="reaction ID" value="UER00491"/>
</dbReference>
<evidence type="ECO:0000256" key="1">
    <source>
        <dbReference type="ARBA" id="ARBA00004701"/>
    </source>
</evidence>
<feature type="binding site" evidence="10">
    <location>
        <begin position="10"/>
        <end position="15"/>
    </location>
    <ligand>
        <name>NAD(+)</name>
        <dbReference type="ChEBI" id="CHEBI:57540"/>
    </ligand>
</feature>
<dbReference type="NCBIfam" id="TIGR03026">
    <property type="entry name" value="NDP-sugDHase"/>
    <property type="match status" value="1"/>
</dbReference>
<feature type="binding site" evidence="10">
    <location>
        <position position="172"/>
    </location>
    <ligand>
        <name>NAD(+)</name>
        <dbReference type="ChEBI" id="CHEBI:57540"/>
    </ligand>
</feature>
<dbReference type="STRING" id="59925.EU91_1260"/>
<evidence type="ECO:0000256" key="9">
    <source>
        <dbReference type="PIRSR" id="PIRSR500133-1"/>
    </source>
</evidence>
<dbReference type="InterPro" id="IPR017476">
    <property type="entry name" value="UDP-Glc/GDP-Man"/>
</dbReference>
<dbReference type="InterPro" id="IPR036220">
    <property type="entry name" value="UDP-Glc/GDP-Man_DH_C_sf"/>
</dbReference>
<comment type="similarity">
    <text evidence="2 8">Belongs to the UDP-glucose/GDP-mannose dehydrogenase family.</text>
</comment>
<dbReference type="EMBL" id="JNAH01000007">
    <property type="protein sequence ID" value="KGF86498.1"/>
    <property type="molecule type" value="Genomic_DNA"/>
</dbReference>
<dbReference type="InterPro" id="IPR014027">
    <property type="entry name" value="UDP-Glc/GDP-Man_DH_C"/>
</dbReference>
<dbReference type="PIRSF" id="PIRSF500133">
    <property type="entry name" value="UDPglc_DH_euk"/>
    <property type="match status" value="1"/>
</dbReference>
<feature type="binding site" evidence="10">
    <location>
        <begin position="91"/>
        <end position="95"/>
    </location>
    <ligand>
        <name>NAD(+)</name>
        <dbReference type="ChEBI" id="CHEBI:57540"/>
    </ligand>
</feature>
<dbReference type="OrthoDB" id="9803238at2"/>
<evidence type="ECO:0000256" key="2">
    <source>
        <dbReference type="ARBA" id="ARBA00006601"/>
    </source>
</evidence>
<dbReference type="SUPFAM" id="SSF52413">
    <property type="entry name" value="UDP-glucose/GDP-mannose dehydrogenase C-terminal domain"/>
    <property type="match status" value="1"/>
</dbReference>
<dbReference type="PANTHER" id="PTHR11374:SF3">
    <property type="entry name" value="UDP-GLUCOSE 6-DEHYDROGENASE"/>
    <property type="match status" value="1"/>
</dbReference>
<dbReference type="SMART" id="SM00984">
    <property type="entry name" value="UDPG_MGDP_dh_C"/>
    <property type="match status" value="1"/>
</dbReference>
<organism evidence="12 13">
    <name type="scientific">Prochlorococcus marinus str. GP2</name>
    <dbReference type="NCBI Taxonomy" id="59925"/>
    <lineage>
        <taxon>Bacteria</taxon>
        <taxon>Bacillati</taxon>
        <taxon>Cyanobacteriota</taxon>
        <taxon>Cyanophyceae</taxon>
        <taxon>Synechococcales</taxon>
        <taxon>Prochlorococcaceae</taxon>
        <taxon>Prochlorococcus</taxon>
    </lineage>
</organism>
<dbReference type="PANTHER" id="PTHR11374">
    <property type="entry name" value="UDP-GLUCOSE DEHYDROGENASE/UDP-MANNAC DEHYDROGENASE"/>
    <property type="match status" value="1"/>
</dbReference>
<dbReference type="InterPro" id="IPR028356">
    <property type="entry name" value="UDPglc_DH_euk"/>
</dbReference>
<dbReference type="SUPFAM" id="SSF48179">
    <property type="entry name" value="6-phosphogluconate dehydrogenase C-terminal domain-like"/>
    <property type="match status" value="1"/>
</dbReference>
<proteinExistence type="inferred from homology"/>
<feature type="binding site" evidence="10">
    <location>
        <position position="349"/>
    </location>
    <ligand>
        <name>NAD(+)</name>
        <dbReference type="ChEBI" id="CHEBI:57540"/>
    </ligand>
</feature>
<reference evidence="13" key="1">
    <citation type="journal article" date="2014" name="Sci. Data">
        <title>Genomes of diverse isolates of the marine cyanobacterium Prochlorococcus.</title>
        <authorList>
            <person name="Biller S."/>
            <person name="Berube P."/>
            <person name="Thompson J."/>
            <person name="Kelly L."/>
            <person name="Roggensack S."/>
            <person name="Awad L."/>
            <person name="Roache-Johnson K."/>
            <person name="Ding H."/>
            <person name="Giovannoni S.J."/>
            <person name="Moore L.R."/>
            <person name="Chisholm S.W."/>
        </authorList>
    </citation>
    <scope>NUCLEOTIDE SEQUENCE [LARGE SCALE GENOMIC DNA]</scope>
    <source>
        <strain evidence="13">GP2</strain>
    </source>
</reference>
<dbReference type="InterPro" id="IPR014026">
    <property type="entry name" value="UDP-Glc/GDP-Man_DH_dimer"/>
</dbReference>
<dbReference type="FunFam" id="3.40.50.720:FF:000193">
    <property type="entry name" value="UDP-glucose 6-dehydrogenase"/>
    <property type="match status" value="1"/>
</dbReference>
<name>A0A0A1ZE03_PROMR</name>
<dbReference type="InterPro" id="IPR008927">
    <property type="entry name" value="6-PGluconate_DH-like_C_sf"/>
</dbReference>
<feature type="domain" description="UDP-glucose/GDP-mannose dehydrogenase C-terminal" evidence="11">
    <location>
        <begin position="335"/>
        <end position="451"/>
    </location>
</feature>
<dbReference type="Proteomes" id="UP000030598">
    <property type="component" value="Unassembled WGS sequence"/>
</dbReference>
<feature type="binding site" evidence="10">
    <location>
        <position position="35"/>
    </location>
    <ligand>
        <name>NAD(+)</name>
        <dbReference type="ChEBI" id="CHEBI:57540"/>
    </ligand>
</feature>
<evidence type="ECO:0000256" key="3">
    <source>
        <dbReference type="ARBA" id="ARBA00012954"/>
    </source>
</evidence>
<keyword evidence="5 10" id="KW-0520">NAD</keyword>
<feature type="binding site" evidence="10">
    <location>
        <begin position="132"/>
        <end position="133"/>
    </location>
    <ligand>
        <name>NAD(+)</name>
        <dbReference type="ChEBI" id="CHEBI:57540"/>
    </ligand>
</feature>
<dbReference type="Pfam" id="PF00984">
    <property type="entry name" value="UDPG_MGDP_dh"/>
    <property type="match status" value="1"/>
</dbReference>
<evidence type="ECO:0000259" key="11">
    <source>
        <dbReference type="SMART" id="SM00984"/>
    </source>
</evidence>
<dbReference type="eggNOG" id="COG1004">
    <property type="taxonomic scope" value="Bacteria"/>
</dbReference>
<evidence type="ECO:0000256" key="4">
    <source>
        <dbReference type="ARBA" id="ARBA00023002"/>
    </source>
</evidence>
<dbReference type="InterPro" id="IPR036291">
    <property type="entry name" value="NAD(P)-bd_dom_sf"/>
</dbReference>
<dbReference type="PIRSF" id="PIRSF000124">
    <property type="entry name" value="UDPglc_GDPman_dh"/>
    <property type="match status" value="1"/>
</dbReference>
<gene>
    <name evidence="12" type="ORF">EU91_1260</name>
</gene>
<dbReference type="Gene3D" id="3.40.50.720">
    <property type="entry name" value="NAD(P)-binding Rossmann-like Domain"/>
    <property type="match status" value="2"/>
</dbReference>
<protein>
    <recommendedName>
        <fullName evidence="3">UDP-glucose 6-dehydrogenase</fullName>
        <ecNumber evidence="3">1.1.1.22</ecNumber>
    </recommendedName>
</protein>
<feature type="binding site" evidence="10">
    <location>
        <begin position="279"/>
        <end position="282"/>
    </location>
    <ligand>
        <name>NAD(+)</name>
        <dbReference type="ChEBI" id="CHEBI:57540"/>
    </ligand>
</feature>
<dbReference type="FunFam" id="3.40.50.720:FF:000032">
    <property type="entry name" value="UDP-glucose 6-dehydrogenase"/>
    <property type="match status" value="1"/>
</dbReference>
<dbReference type="InterPro" id="IPR001732">
    <property type="entry name" value="UDP-Glc/GDP-Man_DH_N"/>
</dbReference>
<accession>A0A0A1ZE03</accession>
<evidence type="ECO:0000256" key="6">
    <source>
        <dbReference type="ARBA" id="ARBA00047473"/>
    </source>
</evidence>
<feature type="binding site" evidence="10">
    <location>
        <position position="40"/>
    </location>
    <ligand>
        <name>NAD(+)</name>
        <dbReference type="ChEBI" id="CHEBI:57540"/>
    </ligand>
</feature>
<evidence type="ECO:0000256" key="8">
    <source>
        <dbReference type="PIRNR" id="PIRNR000124"/>
    </source>
</evidence>
<sequence length="468" mass="52465">MEIRNICCIGAGYVGGPTMAVIANYCPNIQVNVVDINPERIDQWNDDDFSKLPIFEPGLAEIVKKCRGVNLHFSNEMENQIKKADMIFISVNTPTKVKGIGAGQAIDLKYVEASSREIAKYSEGFTIVVEKSTLPVKTAQTIKDILDAESKSKEKFTEKNFAVLSNPEFLAEGTAINDLNNPDRILIGGDNKEAIDSLVRIYTNWVDKSKVLTTDLWSSELSKLIANAFLAQRISSINTISALCEATGANIKDVALAVGMDKRIGKYFLNSGPGFGGSCFKKDISNLVYISNHYGLSEVAEYWQKVLDINLWQQKRFVELIVKQMFGTISSKKIAILGFAFKSNTNDTRESPAIYICRKLIEEGAILNIYDPKVSQNQINKDLKGCKEDLNVPNNNKKWTFSNSLYETFNDTDAAIFMTEWEEFQNLDWSTISPKMRKPAWIFDTRSIIKKNVIKKYGINIWQVGSGS</sequence>
<dbReference type="FunFam" id="1.20.5.100:FF:000001">
    <property type="entry name" value="UDP-glucose 6-dehydrogenase"/>
    <property type="match status" value="1"/>
</dbReference>
<feature type="active site" description="Nucleophile" evidence="9">
    <location>
        <position position="279"/>
    </location>
</feature>
<dbReference type="GO" id="GO:0003979">
    <property type="term" value="F:UDP-glucose 6-dehydrogenase activity"/>
    <property type="evidence" value="ECO:0007669"/>
    <property type="project" value="UniProtKB-EC"/>
</dbReference>
<comment type="pathway">
    <text evidence="1">Nucleotide-sugar biosynthesis; UDP-alpha-D-glucuronate biosynthesis; UDP-alpha-D-glucuronate from UDP-alpha-D-glucose: step 1/1.</text>
</comment>
<dbReference type="RefSeq" id="WP_032524728.1">
    <property type="nucleotide sequence ID" value="NZ_CP138934.1"/>
</dbReference>
<dbReference type="EC" id="1.1.1.22" evidence="3"/>
<comment type="catalytic activity">
    <reaction evidence="6">
        <text>UDP-alpha-D-glucose + 2 NAD(+) + H2O = UDP-alpha-D-glucuronate + 2 NADH + 3 H(+)</text>
        <dbReference type="Rhea" id="RHEA:23596"/>
        <dbReference type="ChEBI" id="CHEBI:15377"/>
        <dbReference type="ChEBI" id="CHEBI:15378"/>
        <dbReference type="ChEBI" id="CHEBI:57540"/>
        <dbReference type="ChEBI" id="CHEBI:57945"/>
        <dbReference type="ChEBI" id="CHEBI:58052"/>
        <dbReference type="ChEBI" id="CHEBI:58885"/>
        <dbReference type="EC" id="1.1.1.22"/>
    </reaction>
</comment>
<dbReference type="Pfam" id="PF03721">
    <property type="entry name" value="UDPG_MGDP_dh_N"/>
    <property type="match status" value="1"/>
</dbReference>
<evidence type="ECO:0000256" key="10">
    <source>
        <dbReference type="PIRSR" id="PIRSR500133-3"/>
    </source>
</evidence>
<evidence type="ECO:0000256" key="5">
    <source>
        <dbReference type="ARBA" id="ARBA00023027"/>
    </source>
</evidence>
<dbReference type="GO" id="GO:0051287">
    <property type="term" value="F:NAD binding"/>
    <property type="evidence" value="ECO:0007669"/>
    <property type="project" value="InterPro"/>
</dbReference>
<dbReference type="Gene3D" id="1.20.5.100">
    <property type="entry name" value="Cytochrome c1, transmembrane anchor, C-terminal"/>
    <property type="match status" value="1"/>
</dbReference>